<protein>
    <recommendedName>
        <fullName evidence="1">PCIF1 WW domain-containing protein</fullName>
    </recommendedName>
</protein>
<dbReference type="InterPro" id="IPR039881">
    <property type="entry name" value="PCIF1-like"/>
</dbReference>
<evidence type="ECO:0000313" key="2">
    <source>
        <dbReference type="EMBL" id="OEU08622.1"/>
    </source>
</evidence>
<feature type="domain" description="PCIF1 WW" evidence="1">
    <location>
        <begin position="3"/>
        <end position="70"/>
    </location>
</feature>
<dbReference type="EMBL" id="KV784379">
    <property type="protein sequence ID" value="OEU08622.1"/>
    <property type="molecule type" value="Genomic_DNA"/>
</dbReference>
<dbReference type="GO" id="GO:0016422">
    <property type="term" value="F:mRNA (2'-O-methyladenosine-N6-)-methyltransferase activity"/>
    <property type="evidence" value="ECO:0007669"/>
    <property type="project" value="InterPro"/>
</dbReference>
<proteinExistence type="predicted"/>
<dbReference type="KEGG" id="fcy:FRACYDRAFT_271662"/>
<sequence length="209" mass="23873">MIQGAGLQAGVPGSIMDILLKQFNCKKECFASPFNCRYETFSSAFYDIDFYFGSHGSFFEFEVEVEVTPPSVAVTAVAVAAAATKDEKEEGICYQANPPFCEGLILQLNNKITDILLSSQQHQHQQQQRPIMFVVFVPAWHESICYQALLSNKYLTQHLLLKQGQHWYAEGTQHRRKDSFRVASFDTSILFYQNEAAKRLWNLQKTDQK</sequence>
<evidence type="ECO:0000259" key="1">
    <source>
        <dbReference type="Pfam" id="PF12237"/>
    </source>
</evidence>
<dbReference type="PANTHER" id="PTHR21727">
    <property type="entry name" value="PHOSPHORYLATED CTD INTERACTING FACTOR 1"/>
    <property type="match status" value="1"/>
</dbReference>
<gene>
    <name evidence="2" type="ORF">FRACYDRAFT_271662</name>
</gene>
<dbReference type="Pfam" id="PF12237">
    <property type="entry name" value="PCIF1_WW"/>
    <property type="match status" value="2"/>
</dbReference>
<accession>A0A1E7ERT3</accession>
<dbReference type="Proteomes" id="UP000095751">
    <property type="component" value="Unassembled WGS sequence"/>
</dbReference>
<dbReference type="OrthoDB" id="193787at2759"/>
<keyword evidence="3" id="KW-1185">Reference proteome</keyword>
<name>A0A1E7ERT3_9STRA</name>
<dbReference type="InterPro" id="IPR022035">
    <property type="entry name" value="PCIF1_WW"/>
</dbReference>
<dbReference type="InParanoid" id="A0A1E7ERT3"/>
<evidence type="ECO:0000313" key="3">
    <source>
        <dbReference type="Proteomes" id="UP000095751"/>
    </source>
</evidence>
<reference evidence="2 3" key="1">
    <citation type="submission" date="2016-09" db="EMBL/GenBank/DDBJ databases">
        <title>Extensive genetic diversity and differential bi-allelic expression allows diatom success in the polar Southern Ocean.</title>
        <authorList>
            <consortium name="DOE Joint Genome Institute"/>
            <person name="Mock T."/>
            <person name="Otillar R.P."/>
            <person name="Strauss J."/>
            <person name="Dupont C."/>
            <person name="Frickenhaus S."/>
            <person name="Maumus F."/>
            <person name="Mcmullan M."/>
            <person name="Sanges R."/>
            <person name="Schmutz J."/>
            <person name="Toseland A."/>
            <person name="Valas R."/>
            <person name="Veluchamy A."/>
            <person name="Ward B.J."/>
            <person name="Allen A."/>
            <person name="Barry K."/>
            <person name="Falciatore A."/>
            <person name="Ferrante M."/>
            <person name="Fortunato A.E."/>
            <person name="Gloeckner G."/>
            <person name="Gruber A."/>
            <person name="Hipkin R."/>
            <person name="Janech M."/>
            <person name="Kroth P."/>
            <person name="Leese F."/>
            <person name="Lindquist E."/>
            <person name="Lyon B.R."/>
            <person name="Martin J."/>
            <person name="Mayer C."/>
            <person name="Parker M."/>
            <person name="Quesneville H."/>
            <person name="Raymond J."/>
            <person name="Uhlig C."/>
            <person name="Valentin K.U."/>
            <person name="Worden A.Z."/>
            <person name="Armbrust E.V."/>
            <person name="Bowler C."/>
            <person name="Green B."/>
            <person name="Moulton V."/>
            <person name="Van Oosterhout C."/>
            <person name="Grigoriev I."/>
        </authorList>
    </citation>
    <scope>NUCLEOTIDE SEQUENCE [LARGE SCALE GENOMIC DNA]</scope>
    <source>
        <strain evidence="2 3">CCMP1102</strain>
    </source>
</reference>
<feature type="domain" description="PCIF1 WW" evidence="1">
    <location>
        <begin position="88"/>
        <end position="171"/>
    </location>
</feature>
<dbReference type="GO" id="GO:0099122">
    <property type="term" value="F:RNA polymerase II C-terminal domain binding"/>
    <property type="evidence" value="ECO:0007669"/>
    <property type="project" value="InterPro"/>
</dbReference>
<dbReference type="AlphaFoldDB" id="A0A1E7ERT3"/>
<feature type="non-terminal residue" evidence="2">
    <location>
        <position position="209"/>
    </location>
</feature>
<organism evidence="2 3">
    <name type="scientific">Fragilariopsis cylindrus CCMP1102</name>
    <dbReference type="NCBI Taxonomy" id="635003"/>
    <lineage>
        <taxon>Eukaryota</taxon>
        <taxon>Sar</taxon>
        <taxon>Stramenopiles</taxon>
        <taxon>Ochrophyta</taxon>
        <taxon>Bacillariophyta</taxon>
        <taxon>Bacillariophyceae</taxon>
        <taxon>Bacillariophycidae</taxon>
        <taxon>Bacillariales</taxon>
        <taxon>Bacillariaceae</taxon>
        <taxon>Fragilariopsis</taxon>
    </lineage>
</organism>
<dbReference type="PANTHER" id="PTHR21727:SF0">
    <property type="entry name" value="MRNA (2'-O-METHYLADENOSINE-N(6)-)-METHYLTRANSFERASE"/>
    <property type="match status" value="1"/>
</dbReference>